<evidence type="ECO:0000313" key="3">
    <source>
        <dbReference type="EMBL" id="PQA55104.1"/>
    </source>
</evidence>
<reference evidence="4" key="1">
    <citation type="submission" date="2018-02" db="EMBL/GenBank/DDBJ databases">
        <title>Genome sequencing of Solimonas sp. HR-BB.</title>
        <authorList>
            <person name="Lee Y."/>
            <person name="Jeon C.O."/>
        </authorList>
    </citation>
    <scope>NUCLEOTIDE SEQUENCE [LARGE SCALE GENOMIC DNA]</scope>
    <source>
        <strain evidence="4">HR-U</strain>
    </source>
</reference>
<dbReference type="InterPro" id="IPR023991">
    <property type="entry name" value="Bacteriocin_IIb_lactobn/cerein"/>
</dbReference>
<keyword evidence="1" id="KW-0812">Transmembrane</keyword>
<accession>A0A2S7IHD3</accession>
<organism evidence="2 4">
    <name type="scientific">Siphonobacter curvatus</name>
    <dbReference type="NCBI Taxonomy" id="2094562"/>
    <lineage>
        <taxon>Bacteria</taxon>
        <taxon>Pseudomonadati</taxon>
        <taxon>Bacteroidota</taxon>
        <taxon>Cytophagia</taxon>
        <taxon>Cytophagales</taxon>
        <taxon>Cytophagaceae</taxon>
        <taxon>Siphonobacter</taxon>
    </lineage>
</organism>
<dbReference type="Proteomes" id="UP000239590">
    <property type="component" value="Unassembled WGS sequence"/>
</dbReference>
<feature type="transmembrane region" description="Helical" evidence="1">
    <location>
        <begin position="25"/>
        <end position="43"/>
    </location>
</feature>
<evidence type="ECO:0008006" key="5">
    <source>
        <dbReference type="Google" id="ProtNLM"/>
    </source>
</evidence>
<protein>
    <recommendedName>
        <fullName evidence="5">Class IIb bacteriocin, lactobin A/cerein 7B family</fullName>
    </recommendedName>
</protein>
<dbReference type="RefSeq" id="WP_104715419.1">
    <property type="nucleotide sequence ID" value="NZ_PTRA01000005.1"/>
</dbReference>
<dbReference type="AlphaFoldDB" id="A0A2S7IHD3"/>
<dbReference type="EMBL" id="PTRA01000005">
    <property type="protein sequence ID" value="PQA55104.1"/>
    <property type="molecule type" value="Genomic_DNA"/>
</dbReference>
<keyword evidence="1" id="KW-1133">Transmembrane helix</keyword>
<keyword evidence="4" id="KW-1185">Reference proteome</keyword>
<comment type="caution">
    <text evidence="2">The sequence shown here is derived from an EMBL/GenBank/DDBJ whole genome shotgun (WGS) entry which is preliminary data.</text>
</comment>
<name>A0A2S7IHD3_9BACT</name>
<dbReference type="EMBL" id="PTRA01000005">
    <property type="protein sequence ID" value="PQA55101.1"/>
    <property type="molecule type" value="Genomic_DNA"/>
</dbReference>
<proteinExistence type="predicted"/>
<dbReference type="OrthoDB" id="965243at2"/>
<evidence type="ECO:0000313" key="4">
    <source>
        <dbReference type="Proteomes" id="UP000239590"/>
    </source>
</evidence>
<reference evidence="2" key="2">
    <citation type="submission" date="2018-02" db="EMBL/GenBank/DDBJ databases">
        <authorList>
            <person name="Cohen D.B."/>
            <person name="Kent A.D."/>
        </authorList>
    </citation>
    <scope>NUCLEOTIDE SEQUENCE</scope>
    <source>
        <strain evidence="2">HR-U</strain>
    </source>
</reference>
<evidence type="ECO:0000313" key="2">
    <source>
        <dbReference type="EMBL" id="PQA55101.1"/>
    </source>
</evidence>
<keyword evidence="1" id="KW-0472">Membrane</keyword>
<gene>
    <name evidence="2" type="ORF">C5O19_21405</name>
    <name evidence="3" type="ORF">C5O19_21420</name>
</gene>
<dbReference type="NCBIfam" id="TIGR03949">
    <property type="entry name" value="bact_IIb_cerein"/>
    <property type="match status" value="1"/>
</dbReference>
<evidence type="ECO:0000256" key="1">
    <source>
        <dbReference type="SAM" id="Phobius"/>
    </source>
</evidence>
<sequence length="45" mass="4834">MNNNFEFAGLTTLDQNELMEVEGGIIPFLIGAAIGVTVAHYIATH</sequence>